<dbReference type="AlphaFoldDB" id="A3DLK2"/>
<keyword evidence="3" id="KW-0804">Transcription</keyword>
<dbReference type="SMART" id="SM00344">
    <property type="entry name" value="HTH_ASNC"/>
    <property type="match status" value="1"/>
</dbReference>
<dbReference type="GO" id="GO:0043565">
    <property type="term" value="F:sequence-specific DNA binding"/>
    <property type="evidence" value="ECO:0007669"/>
    <property type="project" value="InterPro"/>
</dbReference>
<dbReference type="GO" id="GO:0005829">
    <property type="term" value="C:cytosol"/>
    <property type="evidence" value="ECO:0007669"/>
    <property type="project" value="TreeGrafter"/>
</dbReference>
<reference evidence="5 6" key="2">
    <citation type="journal article" date="2009" name="Stand. Genomic Sci.">
        <title>Complete genome sequence of Staphylothermus marinus Stetter and Fiala 1986 type strain F1.</title>
        <authorList>
            <person name="Anderson I.J."/>
            <person name="Sun H."/>
            <person name="Lapidus A."/>
            <person name="Copeland A."/>
            <person name="Glavina Del Rio T."/>
            <person name="Tice H."/>
            <person name="Dalin E."/>
            <person name="Lucas S."/>
            <person name="Barry K."/>
            <person name="Land M."/>
            <person name="Richardson P."/>
            <person name="Huber H."/>
            <person name="Kyrpides N.C."/>
        </authorList>
    </citation>
    <scope>NUCLEOTIDE SEQUENCE [LARGE SCALE GENOMIC DNA]</scope>
    <source>
        <strain evidence="6">ATCC 43588 / DSM 3639 / JCM 9404 / F1</strain>
    </source>
</reference>
<dbReference type="Pfam" id="PF13404">
    <property type="entry name" value="HTH_AsnC-type"/>
    <property type="match status" value="1"/>
</dbReference>
<evidence type="ECO:0000256" key="2">
    <source>
        <dbReference type="ARBA" id="ARBA00023125"/>
    </source>
</evidence>
<dbReference type="PRINTS" id="PR00033">
    <property type="entry name" value="HTHASNC"/>
</dbReference>
<keyword evidence="1" id="KW-0805">Transcription regulation</keyword>
<evidence type="ECO:0000256" key="3">
    <source>
        <dbReference type="ARBA" id="ARBA00023163"/>
    </source>
</evidence>
<evidence type="ECO:0000313" key="5">
    <source>
        <dbReference type="EMBL" id="ABN69512.1"/>
    </source>
</evidence>
<dbReference type="EMBL" id="CP000575">
    <property type="protein sequence ID" value="ABN69512.1"/>
    <property type="molecule type" value="Genomic_DNA"/>
</dbReference>
<dbReference type="GO" id="GO:0043200">
    <property type="term" value="P:response to amino acid"/>
    <property type="evidence" value="ECO:0007669"/>
    <property type="project" value="TreeGrafter"/>
</dbReference>
<evidence type="ECO:0000313" key="6">
    <source>
        <dbReference type="Proteomes" id="UP000000254"/>
    </source>
</evidence>
<name>A3DLK2_STAMF</name>
<dbReference type="PROSITE" id="PS50956">
    <property type="entry name" value="HTH_ASNC_2"/>
    <property type="match status" value="1"/>
</dbReference>
<organism evidence="5 6">
    <name type="scientific">Staphylothermus marinus (strain ATCC 43588 / DSM 3639 / JCM 9404 / F1)</name>
    <dbReference type="NCBI Taxonomy" id="399550"/>
    <lineage>
        <taxon>Archaea</taxon>
        <taxon>Thermoproteota</taxon>
        <taxon>Thermoprotei</taxon>
        <taxon>Desulfurococcales</taxon>
        <taxon>Desulfurococcaceae</taxon>
        <taxon>Staphylothermus</taxon>
    </lineage>
</organism>
<gene>
    <name evidence="5" type="ordered locus">Smar_0400</name>
</gene>
<reference evidence="6" key="1">
    <citation type="journal article" date="2009" name="BMC Genomics">
        <title>The complete genome sequence of Staphylothermus marinus reveals differences in sulfur metabolism among heterotrophic Crenarchaeota.</title>
        <authorList>
            <person name="Anderson I.J."/>
            <person name="Dharmarajan L."/>
            <person name="Rodriguez J."/>
            <person name="Hooper S."/>
            <person name="Porat I."/>
            <person name="Ulrich L.E."/>
            <person name="Elkins J.G."/>
            <person name="Mavromatis K."/>
            <person name="Sun H."/>
            <person name="Land M."/>
            <person name="Lapidus A."/>
            <person name="Lucas S."/>
            <person name="Barry K."/>
            <person name="Huber H."/>
            <person name="Zhulin I.B."/>
            <person name="Whitman W.B."/>
            <person name="Mukhopadhyay B."/>
            <person name="Woese C."/>
            <person name="Bristow J."/>
            <person name="Kyrpides N."/>
        </authorList>
    </citation>
    <scope>NUCLEOTIDE SEQUENCE [LARGE SCALE GENOMIC DNA]</scope>
    <source>
        <strain evidence="6">ATCC 43588 / DSM 3639 / JCM 9404 / F1</strain>
    </source>
</reference>
<dbReference type="SUPFAM" id="SSF46785">
    <property type="entry name" value="Winged helix' DNA-binding domain"/>
    <property type="match status" value="1"/>
</dbReference>
<sequence>MVNIMARNLDNADIKLIQMLATDGRTSISKLAEATGLSYTAIRNRIIRLINKGYLEIKPYVNTKILGNIAAIIRFRTKNPEKLAETLSKCNKLLGVMVNHEGVIAMIYSRNKIEIASFISRLISLDPDIEEYYIEYGKIPNNTMVPIRKPDPKCENCIYYQLELCSGCLPLLRIKGNNKRK</sequence>
<dbReference type="KEGG" id="smr:Smar_0400"/>
<dbReference type="Gene3D" id="1.10.10.10">
    <property type="entry name" value="Winged helix-like DNA-binding domain superfamily/Winged helix DNA-binding domain"/>
    <property type="match status" value="1"/>
</dbReference>
<dbReference type="eggNOG" id="arCOG01585">
    <property type="taxonomic scope" value="Archaea"/>
</dbReference>
<dbReference type="InterPro" id="IPR036390">
    <property type="entry name" value="WH_DNA-bd_sf"/>
</dbReference>
<keyword evidence="6" id="KW-1185">Reference proteome</keyword>
<dbReference type="PANTHER" id="PTHR30154">
    <property type="entry name" value="LEUCINE-RESPONSIVE REGULATORY PROTEIN"/>
    <property type="match status" value="1"/>
</dbReference>
<feature type="domain" description="HTH asnC-type" evidence="4">
    <location>
        <begin position="9"/>
        <end position="69"/>
    </location>
</feature>
<dbReference type="PANTHER" id="PTHR30154:SF34">
    <property type="entry name" value="TRANSCRIPTIONAL REGULATOR AZLB"/>
    <property type="match status" value="1"/>
</dbReference>
<evidence type="ECO:0000256" key="1">
    <source>
        <dbReference type="ARBA" id="ARBA00023015"/>
    </source>
</evidence>
<keyword evidence="2" id="KW-0238">DNA-binding</keyword>
<dbReference type="InterPro" id="IPR036388">
    <property type="entry name" value="WH-like_DNA-bd_sf"/>
</dbReference>
<proteinExistence type="predicted"/>
<accession>A3DLK2</accession>
<evidence type="ECO:0000259" key="4">
    <source>
        <dbReference type="PROSITE" id="PS50956"/>
    </source>
</evidence>
<dbReference type="InterPro" id="IPR019888">
    <property type="entry name" value="Tscrpt_reg_AsnC-like"/>
</dbReference>
<dbReference type="HOGENOM" id="CLU_127466_0_0_2"/>
<dbReference type="STRING" id="399550.Smar_0400"/>
<dbReference type="Proteomes" id="UP000000254">
    <property type="component" value="Chromosome"/>
</dbReference>
<protein>
    <submittedName>
        <fullName evidence="5">Transcriptional regulator, AsnC family</fullName>
    </submittedName>
</protein>
<dbReference type="InterPro" id="IPR000485">
    <property type="entry name" value="AsnC-type_HTH_dom"/>
</dbReference>